<dbReference type="EMBL" id="LKEA01000018">
    <property type="protein sequence ID" value="ROW01865.1"/>
    <property type="molecule type" value="Genomic_DNA"/>
</dbReference>
<dbReference type="AlphaFoldDB" id="A0A423WF21"/>
<keyword evidence="2" id="KW-1185">Reference proteome</keyword>
<accession>A0A423WF21</accession>
<evidence type="ECO:0000313" key="2">
    <source>
        <dbReference type="Proteomes" id="UP000283895"/>
    </source>
</evidence>
<comment type="caution">
    <text evidence="1">The sequence shown here is derived from an EMBL/GenBank/DDBJ whole genome shotgun (WGS) entry which is preliminary data.</text>
</comment>
<name>A0A423WF21_9PEZI</name>
<evidence type="ECO:0000313" key="1">
    <source>
        <dbReference type="EMBL" id="ROW01865.1"/>
    </source>
</evidence>
<protein>
    <submittedName>
        <fullName evidence="1">Uncharacterized protein</fullName>
    </submittedName>
</protein>
<sequence length="246" mass="27707">MSAKSAWTSQVLSEHNAKSFWDPGVLRVRAETPEAQQRNNKSFTGRHVGHLFGILETWEVPKDGGRGSRHAISLELSVISPSFKCFMVEGSRFEWEEYHWKDSYLGLTHDGAYSDLPELAMITTFTLYTRQGRTPHSAQSLLRHSRQATHVNTLQWELEDEMEGITTRVKMRRDFVTSLATLPGSVCNLYLEYSSICADTGVDLIPDPLAMALRALPRCLNAWRRSKSMGLPCHAGAVIASIEQVR</sequence>
<dbReference type="Proteomes" id="UP000283895">
    <property type="component" value="Unassembled WGS sequence"/>
</dbReference>
<reference evidence="1 2" key="1">
    <citation type="submission" date="2015-09" db="EMBL/GenBank/DDBJ databases">
        <title>Host preference determinants of Valsa canker pathogens revealed by comparative genomics.</title>
        <authorList>
            <person name="Yin Z."/>
            <person name="Huang L."/>
        </authorList>
    </citation>
    <scope>NUCLEOTIDE SEQUENCE [LARGE SCALE GENOMIC DNA]</scope>
    <source>
        <strain evidence="1 2">03-1</strain>
    </source>
</reference>
<proteinExistence type="predicted"/>
<gene>
    <name evidence="1" type="ORF">VMCG_05633</name>
</gene>
<organism evidence="1 2">
    <name type="scientific">Cytospora schulzeri</name>
    <dbReference type="NCBI Taxonomy" id="448051"/>
    <lineage>
        <taxon>Eukaryota</taxon>
        <taxon>Fungi</taxon>
        <taxon>Dikarya</taxon>
        <taxon>Ascomycota</taxon>
        <taxon>Pezizomycotina</taxon>
        <taxon>Sordariomycetes</taxon>
        <taxon>Sordariomycetidae</taxon>
        <taxon>Diaporthales</taxon>
        <taxon>Cytosporaceae</taxon>
        <taxon>Cytospora</taxon>
    </lineage>
</organism>